<dbReference type="SUPFAM" id="SSF46626">
    <property type="entry name" value="Cytochrome c"/>
    <property type="match status" value="1"/>
</dbReference>
<evidence type="ECO:0000313" key="7">
    <source>
        <dbReference type="Proteomes" id="UP000614287"/>
    </source>
</evidence>
<evidence type="ECO:0000259" key="5">
    <source>
        <dbReference type="PROSITE" id="PS51007"/>
    </source>
</evidence>
<sequence length="119" mass="13124">MTQPNKTQKNGYQNSPFLTHGLNRAGLFAVALLAGCLMSGTTLANEQIARDQQCFKCHAIDSKKKAPSFRTIAQRSDASEIKDVVRNGITSLFGQEKMPANRRISESDLNALTQWILAQ</sequence>
<dbReference type="RefSeq" id="WP_189493299.1">
    <property type="nucleotide sequence ID" value="NZ_BMZG01000007.1"/>
</dbReference>
<evidence type="ECO:0000256" key="4">
    <source>
        <dbReference type="PROSITE-ProRule" id="PRU00433"/>
    </source>
</evidence>
<evidence type="ECO:0000256" key="3">
    <source>
        <dbReference type="ARBA" id="ARBA00023004"/>
    </source>
</evidence>
<evidence type="ECO:0000256" key="2">
    <source>
        <dbReference type="ARBA" id="ARBA00022723"/>
    </source>
</evidence>
<gene>
    <name evidence="6" type="ORF">GCM10009007_14680</name>
</gene>
<keyword evidence="7" id="KW-1185">Reference proteome</keyword>
<evidence type="ECO:0000256" key="1">
    <source>
        <dbReference type="ARBA" id="ARBA00022617"/>
    </source>
</evidence>
<dbReference type="InterPro" id="IPR009056">
    <property type="entry name" value="Cyt_c-like_dom"/>
</dbReference>
<reference evidence="6" key="1">
    <citation type="journal article" date="2014" name="Int. J. Syst. Evol. Microbiol.">
        <title>Complete genome sequence of Corynebacterium casei LMG S-19264T (=DSM 44701T), isolated from a smear-ripened cheese.</title>
        <authorList>
            <consortium name="US DOE Joint Genome Institute (JGI-PGF)"/>
            <person name="Walter F."/>
            <person name="Albersmeier A."/>
            <person name="Kalinowski J."/>
            <person name="Ruckert C."/>
        </authorList>
    </citation>
    <scope>NUCLEOTIDE SEQUENCE</scope>
    <source>
        <strain evidence="6">KCTC 32501</strain>
    </source>
</reference>
<feature type="domain" description="Cytochrome c" evidence="5">
    <location>
        <begin position="40"/>
        <end position="119"/>
    </location>
</feature>
<name>A0A8J3G043_9BURK</name>
<dbReference type="InterPro" id="IPR036909">
    <property type="entry name" value="Cyt_c-like_dom_sf"/>
</dbReference>
<proteinExistence type="predicted"/>
<dbReference type="GO" id="GO:0046872">
    <property type="term" value="F:metal ion binding"/>
    <property type="evidence" value="ECO:0007669"/>
    <property type="project" value="UniProtKB-KW"/>
</dbReference>
<dbReference type="AlphaFoldDB" id="A0A8J3G043"/>
<keyword evidence="2 4" id="KW-0479">Metal-binding</keyword>
<accession>A0A8J3G043</accession>
<keyword evidence="1 4" id="KW-0349">Heme</keyword>
<organism evidence="6 7">
    <name type="scientific">Formosimonas limnophila</name>
    <dbReference type="NCBI Taxonomy" id="1384487"/>
    <lineage>
        <taxon>Bacteria</taxon>
        <taxon>Pseudomonadati</taxon>
        <taxon>Pseudomonadota</taxon>
        <taxon>Betaproteobacteria</taxon>
        <taxon>Burkholderiales</taxon>
        <taxon>Burkholderiaceae</taxon>
        <taxon>Formosimonas</taxon>
    </lineage>
</organism>
<dbReference type="Proteomes" id="UP000614287">
    <property type="component" value="Unassembled WGS sequence"/>
</dbReference>
<dbReference type="PROSITE" id="PS51007">
    <property type="entry name" value="CYTC"/>
    <property type="match status" value="1"/>
</dbReference>
<dbReference type="GO" id="GO:0009055">
    <property type="term" value="F:electron transfer activity"/>
    <property type="evidence" value="ECO:0007669"/>
    <property type="project" value="InterPro"/>
</dbReference>
<dbReference type="Pfam" id="PF13442">
    <property type="entry name" value="Cytochrome_CBB3"/>
    <property type="match status" value="1"/>
</dbReference>
<keyword evidence="3 4" id="KW-0408">Iron</keyword>
<protein>
    <recommendedName>
        <fullName evidence="5">Cytochrome c domain-containing protein</fullName>
    </recommendedName>
</protein>
<dbReference type="GO" id="GO:0020037">
    <property type="term" value="F:heme binding"/>
    <property type="evidence" value="ECO:0007669"/>
    <property type="project" value="InterPro"/>
</dbReference>
<dbReference type="Gene3D" id="1.10.760.10">
    <property type="entry name" value="Cytochrome c-like domain"/>
    <property type="match status" value="1"/>
</dbReference>
<reference evidence="6" key="2">
    <citation type="submission" date="2020-09" db="EMBL/GenBank/DDBJ databases">
        <authorList>
            <person name="Sun Q."/>
            <person name="Kim S."/>
        </authorList>
    </citation>
    <scope>NUCLEOTIDE SEQUENCE</scope>
    <source>
        <strain evidence="6">KCTC 32501</strain>
    </source>
</reference>
<evidence type="ECO:0000313" key="6">
    <source>
        <dbReference type="EMBL" id="GHA74677.1"/>
    </source>
</evidence>
<dbReference type="EMBL" id="BMZG01000007">
    <property type="protein sequence ID" value="GHA74677.1"/>
    <property type="molecule type" value="Genomic_DNA"/>
</dbReference>
<comment type="caution">
    <text evidence="6">The sequence shown here is derived from an EMBL/GenBank/DDBJ whole genome shotgun (WGS) entry which is preliminary data.</text>
</comment>